<dbReference type="RefSeq" id="WP_073077284.1">
    <property type="nucleotide sequence ID" value="NZ_FQXV01000004.1"/>
</dbReference>
<comment type="subcellular location">
    <subcellularLocation>
        <location evidence="10">Cell membrane</location>
        <topology evidence="10">Peripheral membrane protein</topology>
        <orientation evidence="10">Cytoplasmic side</orientation>
    </subcellularLocation>
</comment>
<dbReference type="GO" id="GO:0005975">
    <property type="term" value="P:carbohydrate metabolic process"/>
    <property type="evidence" value="ECO:0007669"/>
    <property type="project" value="InterPro"/>
</dbReference>
<evidence type="ECO:0000256" key="1">
    <source>
        <dbReference type="ARBA" id="ARBA00022475"/>
    </source>
</evidence>
<dbReference type="OrthoDB" id="9808936at2"/>
<evidence type="ECO:0000256" key="8">
    <source>
        <dbReference type="ARBA" id="ARBA00023306"/>
    </source>
</evidence>
<dbReference type="STRING" id="1123282.SAMN02745823_01486"/>
<evidence type="ECO:0000256" key="2">
    <source>
        <dbReference type="ARBA" id="ARBA00022618"/>
    </source>
</evidence>
<evidence type="ECO:0000256" key="9">
    <source>
        <dbReference type="ARBA" id="ARBA00023316"/>
    </source>
</evidence>
<evidence type="ECO:0000256" key="3">
    <source>
        <dbReference type="ARBA" id="ARBA00022676"/>
    </source>
</evidence>
<gene>
    <name evidence="10" type="primary">murG</name>
    <name evidence="13" type="ORF">SAMN02745823_01486</name>
</gene>
<evidence type="ECO:0000313" key="14">
    <source>
        <dbReference type="Proteomes" id="UP000183995"/>
    </source>
</evidence>
<dbReference type="GO" id="GO:0051301">
    <property type="term" value="P:cell division"/>
    <property type="evidence" value="ECO:0007669"/>
    <property type="project" value="UniProtKB-KW"/>
</dbReference>
<dbReference type="PANTHER" id="PTHR21015:SF22">
    <property type="entry name" value="GLYCOSYLTRANSFERASE"/>
    <property type="match status" value="1"/>
</dbReference>
<dbReference type="GO" id="GO:0071555">
    <property type="term" value="P:cell wall organization"/>
    <property type="evidence" value="ECO:0007669"/>
    <property type="project" value="UniProtKB-KW"/>
</dbReference>
<comment type="function">
    <text evidence="10">Cell wall formation. Catalyzes the transfer of a GlcNAc subunit on undecaprenyl-pyrophosphoryl-MurNAc-pentapeptide (lipid intermediate I) to form undecaprenyl-pyrophosphoryl-MurNAc-(pentapeptide)GlcNAc (lipid intermediate II).</text>
</comment>
<feature type="binding site" evidence="10">
    <location>
        <begin position="10"/>
        <end position="12"/>
    </location>
    <ligand>
        <name>UDP-N-acetyl-alpha-D-glucosamine</name>
        <dbReference type="ChEBI" id="CHEBI:57705"/>
    </ligand>
</feature>
<feature type="binding site" evidence="10">
    <location>
        <position position="261"/>
    </location>
    <ligand>
        <name>UDP-N-acetyl-alpha-D-glucosamine</name>
        <dbReference type="ChEBI" id="CHEBI:57705"/>
    </ligand>
</feature>
<keyword evidence="2 10" id="KW-0132">Cell division</keyword>
<dbReference type="Gene3D" id="3.40.50.2000">
    <property type="entry name" value="Glycogen Phosphorylase B"/>
    <property type="match status" value="2"/>
</dbReference>
<dbReference type="GO" id="GO:0009252">
    <property type="term" value="P:peptidoglycan biosynthetic process"/>
    <property type="evidence" value="ECO:0007669"/>
    <property type="project" value="UniProtKB-UniRule"/>
</dbReference>
<dbReference type="SUPFAM" id="SSF53756">
    <property type="entry name" value="UDP-Glycosyltransferase/glycogen phosphorylase"/>
    <property type="match status" value="1"/>
</dbReference>
<dbReference type="PANTHER" id="PTHR21015">
    <property type="entry name" value="UDP-N-ACETYLGLUCOSAMINE--N-ACETYLMURAMYL-(PENTAPEPTIDE) PYROPHOSPHORYL-UNDECAPRENOL N-ACETYLGLUCOSAMINE TRANSFERASE 1"/>
    <property type="match status" value="1"/>
</dbReference>
<dbReference type="Pfam" id="PF04101">
    <property type="entry name" value="Glyco_tran_28_C"/>
    <property type="match status" value="1"/>
</dbReference>
<dbReference type="InterPro" id="IPR004276">
    <property type="entry name" value="GlycoTrans_28_N"/>
</dbReference>
<evidence type="ECO:0000259" key="12">
    <source>
        <dbReference type="Pfam" id="PF04101"/>
    </source>
</evidence>
<evidence type="ECO:0000256" key="7">
    <source>
        <dbReference type="ARBA" id="ARBA00023136"/>
    </source>
</evidence>
<evidence type="ECO:0000256" key="10">
    <source>
        <dbReference type="HAMAP-Rule" id="MF_00033"/>
    </source>
</evidence>
<dbReference type="InterPro" id="IPR007235">
    <property type="entry name" value="Glyco_trans_28_C"/>
</dbReference>
<dbReference type="GO" id="GO:0005886">
    <property type="term" value="C:plasma membrane"/>
    <property type="evidence" value="ECO:0007669"/>
    <property type="project" value="UniProtKB-SubCell"/>
</dbReference>
<dbReference type="GO" id="GO:0050511">
    <property type="term" value="F:undecaprenyldiphospho-muramoylpentapeptide beta-N-acetylglucosaminyltransferase activity"/>
    <property type="evidence" value="ECO:0007669"/>
    <property type="project" value="UniProtKB-UniRule"/>
</dbReference>
<comment type="pathway">
    <text evidence="10">Cell wall biogenesis; peptidoglycan biosynthesis.</text>
</comment>
<dbReference type="Pfam" id="PF03033">
    <property type="entry name" value="Glyco_transf_28"/>
    <property type="match status" value="1"/>
</dbReference>
<organism evidence="13 14">
    <name type="scientific">Sporobacter termitidis DSM 10068</name>
    <dbReference type="NCBI Taxonomy" id="1123282"/>
    <lineage>
        <taxon>Bacteria</taxon>
        <taxon>Bacillati</taxon>
        <taxon>Bacillota</taxon>
        <taxon>Clostridia</taxon>
        <taxon>Eubacteriales</taxon>
        <taxon>Oscillospiraceae</taxon>
        <taxon>Sporobacter</taxon>
    </lineage>
</organism>
<keyword evidence="3 10" id="KW-0328">Glycosyltransferase</keyword>
<name>A0A1M5X061_9FIRM</name>
<feature type="domain" description="Glycosyltransferase family 28 N-terminal" evidence="11">
    <location>
        <begin position="4"/>
        <end position="146"/>
    </location>
</feature>
<dbReference type="InterPro" id="IPR006009">
    <property type="entry name" value="GlcNAc_MurG"/>
</dbReference>
<dbReference type="GO" id="GO:0051991">
    <property type="term" value="F:UDP-N-acetyl-D-glucosamine:N-acetylmuramoyl-L-alanyl-D-glutamyl-meso-2,6-diaminopimelyl-D-alanyl-D-alanine-diphosphoundecaprenol 4-beta-N-acetylglucosaminlytransferase activity"/>
    <property type="evidence" value="ECO:0007669"/>
    <property type="project" value="RHEA"/>
</dbReference>
<protein>
    <recommendedName>
        <fullName evidence="10">UDP-N-acetylglucosamine--N-acetylmuramyl-(pentapeptide) pyrophosphoryl-undecaprenol N-acetylglucosamine transferase</fullName>
        <ecNumber evidence="10">2.4.1.227</ecNumber>
    </recommendedName>
    <alternativeName>
        <fullName evidence="10">Undecaprenyl-PP-MurNAc-pentapeptide-UDPGlcNAc GlcNAc transferase</fullName>
    </alternativeName>
</protein>
<proteinExistence type="inferred from homology"/>
<evidence type="ECO:0000313" key="13">
    <source>
        <dbReference type="EMBL" id="SHH92918.1"/>
    </source>
</evidence>
<keyword evidence="6 10" id="KW-0573">Peptidoglycan synthesis</keyword>
<keyword evidence="7 10" id="KW-0472">Membrane</keyword>
<dbReference type="UniPathway" id="UPA00219"/>
<dbReference type="EC" id="2.4.1.227" evidence="10"/>
<accession>A0A1M5X061</accession>
<dbReference type="GO" id="GO:0008360">
    <property type="term" value="P:regulation of cell shape"/>
    <property type="evidence" value="ECO:0007669"/>
    <property type="project" value="UniProtKB-KW"/>
</dbReference>
<dbReference type="HAMAP" id="MF_00033">
    <property type="entry name" value="MurG"/>
    <property type="match status" value="1"/>
</dbReference>
<keyword evidence="14" id="KW-1185">Reference proteome</keyword>
<feature type="domain" description="Glycosyl transferase family 28 C-terminal" evidence="12">
    <location>
        <begin position="197"/>
        <end position="364"/>
    </location>
</feature>
<keyword evidence="8 10" id="KW-0131">Cell cycle</keyword>
<keyword evidence="5 10" id="KW-0133">Cell shape</keyword>
<comment type="catalytic activity">
    <reaction evidence="10">
        <text>di-trans,octa-cis-undecaprenyl diphospho-N-acetyl-alpha-D-muramoyl-L-alanyl-D-glutamyl-meso-2,6-diaminopimeloyl-D-alanyl-D-alanine + UDP-N-acetyl-alpha-D-glucosamine = di-trans,octa-cis-undecaprenyl diphospho-[N-acetyl-alpha-D-glucosaminyl-(1-&gt;4)]-N-acetyl-alpha-D-muramoyl-L-alanyl-D-glutamyl-meso-2,6-diaminopimeloyl-D-alanyl-D-alanine + UDP + H(+)</text>
        <dbReference type="Rhea" id="RHEA:31227"/>
        <dbReference type="ChEBI" id="CHEBI:15378"/>
        <dbReference type="ChEBI" id="CHEBI:57705"/>
        <dbReference type="ChEBI" id="CHEBI:58223"/>
        <dbReference type="ChEBI" id="CHEBI:61387"/>
        <dbReference type="ChEBI" id="CHEBI:61388"/>
        <dbReference type="EC" id="2.4.1.227"/>
    </reaction>
</comment>
<evidence type="ECO:0000259" key="11">
    <source>
        <dbReference type="Pfam" id="PF03033"/>
    </source>
</evidence>
<keyword evidence="9 10" id="KW-0961">Cell wall biogenesis/degradation</keyword>
<feature type="binding site" evidence="10">
    <location>
        <position position="199"/>
    </location>
    <ligand>
        <name>UDP-N-acetyl-alpha-D-glucosamine</name>
        <dbReference type="ChEBI" id="CHEBI:57705"/>
    </ligand>
</feature>
<keyword evidence="1 10" id="KW-1003">Cell membrane</keyword>
<evidence type="ECO:0000256" key="6">
    <source>
        <dbReference type="ARBA" id="ARBA00022984"/>
    </source>
</evidence>
<feature type="binding site" evidence="10">
    <location>
        <position position="170"/>
    </location>
    <ligand>
        <name>UDP-N-acetyl-alpha-D-glucosamine</name>
        <dbReference type="ChEBI" id="CHEBI:57705"/>
    </ligand>
</feature>
<sequence>MRFLFTCGGTAGHINPALALADEIKRTMPDSKILFVGSGRRMENRLIPQAGYDIKNIKISGFERGVTPNKLIRNFKNLRSLASAAAQSSEIIRIFTPDVAIGTGGYVCYPVLKKAAQLGIPTILHESNAVPGLTTKMLMKTVDKVLVAFPGVENQYRYPGKVIFTGTPVRGSFLTQTKHTARMALGVDGRPLVVSFWGSLGAEKMNEVISDFIALDIESRLFNHIHATGGNDAVMAALKKRLHDKTAGARIPEWIDIRTYIDNMAAVMAASDLILCRGGASTLAELALMGKPAVIVPSPNVTNNHQEKNALQLAKIGGAVVMYEKDCTGETLYQTVKTLLADKSALNDMAAAMKKAGVPDSANKIVDLIISMC</sequence>
<dbReference type="Proteomes" id="UP000183995">
    <property type="component" value="Unassembled WGS sequence"/>
</dbReference>
<evidence type="ECO:0000256" key="5">
    <source>
        <dbReference type="ARBA" id="ARBA00022960"/>
    </source>
</evidence>
<comment type="caution">
    <text evidence="10">Lacks conserved residue(s) required for the propagation of feature annotation.</text>
</comment>
<feature type="binding site" evidence="10">
    <location>
        <position position="128"/>
    </location>
    <ligand>
        <name>UDP-N-acetyl-alpha-D-glucosamine</name>
        <dbReference type="ChEBI" id="CHEBI:57705"/>
    </ligand>
</feature>
<evidence type="ECO:0000256" key="4">
    <source>
        <dbReference type="ARBA" id="ARBA00022679"/>
    </source>
</evidence>
<feature type="binding site" evidence="10">
    <location>
        <position position="306"/>
    </location>
    <ligand>
        <name>UDP-N-acetyl-alpha-D-glucosamine</name>
        <dbReference type="ChEBI" id="CHEBI:57705"/>
    </ligand>
</feature>
<keyword evidence="4 10" id="KW-0808">Transferase</keyword>
<dbReference type="EMBL" id="FQXV01000004">
    <property type="protein sequence ID" value="SHH92918.1"/>
    <property type="molecule type" value="Genomic_DNA"/>
</dbReference>
<dbReference type="AlphaFoldDB" id="A0A1M5X061"/>
<comment type="similarity">
    <text evidence="10">Belongs to the glycosyltransferase 28 family. MurG subfamily.</text>
</comment>
<reference evidence="13 14" key="1">
    <citation type="submission" date="2016-11" db="EMBL/GenBank/DDBJ databases">
        <authorList>
            <person name="Jaros S."/>
            <person name="Januszkiewicz K."/>
            <person name="Wedrychowicz H."/>
        </authorList>
    </citation>
    <scope>NUCLEOTIDE SEQUENCE [LARGE SCALE GENOMIC DNA]</scope>
    <source>
        <strain evidence="13 14">DSM 10068</strain>
    </source>
</reference>
<dbReference type="CDD" id="cd03785">
    <property type="entry name" value="GT28_MurG"/>
    <property type="match status" value="1"/>
</dbReference>